<comment type="pathway">
    <text evidence="4 16">Cofactor biosynthesis; coenzyme A biosynthesis; CoA from (R)-pantothenate: step 1/5.</text>
</comment>
<keyword evidence="10 16" id="KW-0418">Kinase</keyword>
<dbReference type="PANTHER" id="PTHR34265">
    <property type="entry name" value="TYPE III PANTOTHENATE KINASE"/>
    <property type="match status" value="1"/>
</dbReference>
<dbReference type="GO" id="GO:0004594">
    <property type="term" value="F:pantothenate kinase activity"/>
    <property type="evidence" value="ECO:0007669"/>
    <property type="project" value="UniProtKB-UniRule"/>
</dbReference>
<comment type="subunit">
    <text evidence="5 16">Homodimer.</text>
</comment>
<comment type="caution">
    <text evidence="16">Lacks conserved residue(s) required for the propagation of feature annotation.</text>
</comment>
<dbReference type="GO" id="GO:0015937">
    <property type="term" value="P:coenzyme A biosynthetic process"/>
    <property type="evidence" value="ECO:0007669"/>
    <property type="project" value="UniProtKB-UniRule"/>
</dbReference>
<dbReference type="CDD" id="cd24015">
    <property type="entry name" value="ASKHA_NBD_PanK-III"/>
    <property type="match status" value="1"/>
</dbReference>
<evidence type="ECO:0000256" key="7">
    <source>
        <dbReference type="ARBA" id="ARBA00022490"/>
    </source>
</evidence>
<dbReference type="InterPro" id="IPR004619">
    <property type="entry name" value="Type_III_PanK"/>
</dbReference>
<evidence type="ECO:0000256" key="3">
    <source>
        <dbReference type="ARBA" id="ARBA00004496"/>
    </source>
</evidence>
<evidence type="ECO:0000256" key="8">
    <source>
        <dbReference type="ARBA" id="ARBA00022679"/>
    </source>
</evidence>
<keyword evidence="9 16" id="KW-0547">Nucleotide-binding</keyword>
<dbReference type="Gene3D" id="3.30.420.40">
    <property type="match status" value="2"/>
</dbReference>
<evidence type="ECO:0000256" key="14">
    <source>
        <dbReference type="ARBA" id="ARBA00038036"/>
    </source>
</evidence>
<keyword evidence="13 16" id="KW-0173">Coenzyme A biosynthesis</keyword>
<feature type="active site" description="Proton acceptor" evidence="16">
    <location>
        <position position="114"/>
    </location>
</feature>
<feature type="binding site" evidence="16">
    <location>
        <position position="139"/>
    </location>
    <ligand>
        <name>ATP</name>
        <dbReference type="ChEBI" id="CHEBI:30616"/>
    </ligand>
</feature>
<keyword evidence="7 16" id="KW-0963">Cytoplasm</keyword>
<dbReference type="PANTHER" id="PTHR34265:SF1">
    <property type="entry name" value="TYPE III PANTOTHENATE KINASE"/>
    <property type="match status" value="1"/>
</dbReference>
<evidence type="ECO:0000256" key="10">
    <source>
        <dbReference type="ARBA" id="ARBA00022777"/>
    </source>
</evidence>
<evidence type="ECO:0000313" key="18">
    <source>
        <dbReference type="Proteomes" id="UP000215086"/>
    </source>
</evidence>
<evidence type="ECO:0000256" key="4">
    <source>
        <dbReference type="ARBA" id="ARBA00005225"/>
    </source>
</evidence>
<protein>
    <recommendedName>
        <fullName evidence="15 16">Type III pantothenate kinase</fullName>
        <ecNumber evidence="6 16">2.7.1.33</ecNumber>
    </recommendedName>
    <alternativeName>
        <fullName evidence="16">PanK-III</fullName>
    </alternativeName>
    <alternativeName>
        <fullName evidence="16">Pantothenic acid kinase</fullName>
    </alternativeName>
</protein>
<evidence type="ECO:0000256" key="1">
    <source>
        <dbReference type="ARBA" id="ARBA00001206"/>
    </source>
</evidence>
<name>A0A286RJQ6_9BACT</name>
<dbReference type="OrthoDB" id="9804707at2"/>
<reference evidence="17 18" key="1">
    <citation type="journal article" name="Front. Microbiol.">
        <title>Sugar Metabolism of the First Thermophilic Planctomycete Thermogutta terrifontis: Comparative Genomic and Transcriptomic Approaches.</title>
        <authorList>
            <person name="Elcheninov A.G."/>
            <person name="Menzel P."/>
            <person name="Gudbergsdottir S.R."/>
            <person name="Slesarev A.I."/>
            <person name="Kadnikov V.V."/>
            <person name="Krogh A."/>
            <person name="Bonch-Osmolovskaya E.A."/>
            <person name="Peng X."/>
            <person name="Kublanov I.V."/>
        </authorList>
    </citation>
    <scope>NUCLEOTIDE SEQUENCE [LARGE SCALE GENOMIC DNA]</scope>
    <source>
        <strain evidence="17 18">R1</strain>
    </source>
</reference>
<feature type="binding site" evidence="16">
    <location>
        <begin position="112"/>
        <end position="115"/>
    </location>
    <ligand>
        <name>substrate</name>
    </ligand>
</feature>
<keyword evidence="12 16" id="KW-0630">Potassium</keyword>
<evidence type="ECO:0000256" key="2">
    <source>
        <dbReference type="ARBA" id="ARBA00001958"/>
    </source>
</evidence>
<evidence type="ECO:0000256" key="16">
    <source>
        <dbReference type="HAMAP-Rule" id="MF_01274"/>
    </source>
</evidence>
<evidence type="ECO:0000256" key="9">
    <source>
        <dbReference type="ARBA" id="ARBA00022741"/>
    </source>
</evidence>
<comment type="subcellular location">
    <subcellularLocation>
        <location evidence="3 16">Cytoplasm</location>
    </subcellularLocation>
</comment>
<dbReference type="KEGG" id="ttf:THTE_3604"/>
<dbReference type="GO" id="GO:0005737">
    <property type="term" value="C:cytoplasm"/>
    <property type="evidence" value="ECO:0007669"/>
    <property type="project" value="UniProtKB-SubCell"/>
</dbReference>
<feature type="binding site" evidence="16">
    <location>
        <position position="193"/>
    </location>
    <ligand>
        <name>substrate</name>
    </ligand>
</feature>
<dbReference type="UniPathway" id="UPA00241">
    <property type="reaction ID" value="UER00352"/>
</dbReference>
<dbReference type="Pfam" id="PF03309">
    <property type="entry name" value="Pan_kinase"/>
    <property type="match status" value="1"/>
</dbReference>
<feature type="binding site" evidence="16">
    <location>
        <position position="136"/>
    </location>
    <ligand>
        <name>K(+)</name>
        <dbReference type="ChEBI" id="CHEBI:29103"/>
    </ligand>
</feature>
<dbReference type="Proteomes" id="UP000215086">
    <property type="component" value="Chromosome"/>
</dbReference>
<proteinExistence type="inferred from homology"/>
<dbReference type="SUPFAM" id="SSF53067">
    <property type="entry name" value="Actin-like ATPase domain"/>
    <property type="match status" value="2"/>
</dbReference>
<evidence type="ECO:0000256" key="13">
    <source>
        <dbReference type="ARBA" id="ARBA00022993"/>
    </source>
</evidence>
<gene>
    <name evidence="16" type="primary">coaX</name>
    <name evidence="17" type="ORF">THTE_3604</name>
</gene>
<dbReference type="GO" id="GO:0046872">
    <property type="term" value="F:metal ion binding"/>
    <property type="evidence" value="ECO:0007669"/>
    <property type="project" value="UniProtKB-KW"/>
</dbReference>
<dbReference type="NCBIfam" id="TIGR00671">
    <property type="entry name" value="baf"/>
    <property type="match status" value="1"/>
</dbReference>
<keyword evidence="11 16" id="KW-0067">ATP-binding</keyword>
<sequence>MDRHYFFAVDIGNTRIKCGRFPWQPSSARLPVPEQVISILPATGQWSALEEGLKSVPEQPGTITWWIASVNRSATTELVEFLRLRRASEKVFLLTSQEIPIPVSLPHPDRVGIDRLAAAVAAEALRRPGYPAIVVDVGTAITVDVLSPQGSFEGGAIACGPGIAARALYEFTDLLPQIDTLWTSPPPPIGRNTQEAMAAGVFWGMVGTVRELISRQASNFSDQPDVFVTGGGGALLASLLGGSAQYVEHLTLSGIALTVYHYLAHHTQRDDS</sequence>
<evidence type="ECO:0000256" key="11">
    <source>
        <dbReference type="ARBA" id="ARBA00022840"/>
    </source>
</evidence>
<comment type="catalytic activity">
    <reaction evidence="1 16">
        <text>(R)-pantothenate + ATP = (R)-4'-phosphopantothenate + ADP + H(+)</text>
        <dbReference type="Rhea" id="RHEA:16373"/>
        <dbReference type="ChEBI" id="CHEBI:10986"/>
        <dbReference type="ChEBI" id="CHEBI:15378"/>
        <dbReference type="ChEBI" id="CHEBI:29032"/>
        <dbReference type="ChEBI" id="CHEBI:30616"/>
        <dbReference type="ChEBI" id="CHEBI:456216"/>
        <dbReference type="EC" id="2.7.1.33"/>
    </reaction>
</comment>
<dbReference type="EMBL" id="CP018477">
    <property type="protein sequence ID" value="ASV76205.1"/>
    <property type="molecule type" value="Genomic_DNA"/>
</dbReference>
<dbReference type="HAMAP" id="MF_01274">
    <property type="entry name" value="Pantothen_kinase_3"/>
    <property type="match status" value="1"/>
</dbReference>
<comment type="similarity">
    <text evidence="14 16">Belongs to the type III pantothenate kinase family.</text>
</comment>
<accession>A0A286RJQ6</accession>
<dbReference type="AlphaFoldDB" id="A0A286RJQ6"/>
<evidence type="ECO:0000256" key="6">
    <source>
        <dbReference type="ARBA" id="ARBA00012102"/>
    </source>
</evidence>
<dbReference type="InterPro" id="IPR043129">
    <property type="entry name" value="ATPase_NBD"/>
</dbReference>
<evidence type="ECO:0000256" key="5">
    <source>
        <dbReference type="ARBA" id="ARBA00011738"/>
    </source>
</evidence>
<keyword evidence="18" id="KW-1185">Reference proteome</keyword>
<dbReference type="EC" id="2.7.1.33" evidence="6 16"/>
<dbReference type="RefSeq" id="WP_095416045.1">
    <property type="nucleotide sequence ID" value="NZ_CP018477.1"/>
</dbReference>
<comment type="cofactor">
    <cofactor evidence="2">
        <name>K(+)</name>
        <dbReference type="ChEBI" id="CHEBI:29103"/>
    </cofactor>
</comment>
<feature type="binding site" evidence="16">
    <location>
        <begin position="10"/>
        <end position="17"/>
    </location>
    <ligand>
        <name>ATP</name>
        <dbReference type="ChEBI" id="CHEBI:30616"/>
    </ligand>
</feature>
<dbReference type="GO" id="GO:0005524">
    <property type="term" value="F:ATP binding"/>
    <property type="evidence" value="ECO:0007669"/>
    <property type="project" value="UniProtKB-UniRule"/>
</dbReference>
<keyword evidence="16" id="KW-0479">Metal-binding</keyword>
<evidence type="ECO:0000256" key="15">
    <source>
        <dbReference type="ARBA" id="ARBA00040883"/>
    </source>
</evidence>
<keyword evidence="8 16" id="KW-0808">Transferase</keyword>
<organism evidence="17 18">
    <name type="scientific">Thermogutta terrifontis</name>
    <dbReference type="NCBI Taxonomy" id="1331910"/>
    <lineage>
        <taxon>Bacteria</taxon>
        <taxon>Pseudomonadati</taxon>
        <taxon>Planctomycetota</taxon>
        <taxon>Planctomycetia</taxon>
        <taxon>Pirellulales</taxon>
        <taxon>Thermoguttaceae</taxon>
        <taxon>Thermogutta</taxon>
    </lineage>
</organism>
<comment type="cofactor">
    <cofactor evidence="16">
        <name>NH4(+)</name>
        <dbReference type="ChEBI" id="CHEBI:28938"/>
    </cofactor>
    <cofactor evidence="16">
        <name>K(+)</name>
        <dbReference type="ChEBI" id="CHEBI:29103"/>
    </cofactor>
    <text evidence="16">A monovalent cation. Ammonium or potassium.</text>
</comment>
<evidence type="ECO:0000256" key="12">
    <source>
        <dbReference type="ARBA" id="ARBA00022958"/>
    </source>
</evidence>
<comment type="function">
    <text evidence="16">Catalyzes the phosphorylation of pantothenate (Pan), the first step in CoA biosynthesis.</text>
</comment>
<evidence type="ECO:0000313" key="17">
    <source>
        <dbReference type="EMBL" id="ASV76205.1"/>
    </source>
</evidence>